<dbReference type="Gene3D" id="3.40.50.300">
    <property type="entry name" value="P-loop containing nucleotide triphosphate hydrolases"/>
    <property type="match status" value="1"/>
</dbReference>
<protein>
    <submittedName>
        <fullName evidence="3">Putative</fullName>
    </submittedName>
</protein>
<dbReference type="SUPFAM" id="SSF52540">
    <property type="entry name" value="P-loop containing nucleoside triphosphate hydrolases"/>
    <property type="match status" value="2"/>
</dbReference>
<dbReference type="PANTHER" id="PTHR10887">
    <property type="entry name" value="DNA2/NAM7 HELICASE FAMILY"/>
    <property type="match status" value="1"/>
</dbReference>
<comment type="caution">
    <text evidence="3">The sequence shown here is derived from an EMBL/GenBank/DDBJ whole genome shotgun (WGS) entry which is preliminary data.</text>
</comment>
<keyword evidence="1" id="KW-0472">Membrane</keyword>
<dbReference type="InterPro" id="IPR045055">
    <property type="entry name" value="DNA2/NAM7-like"/>
</dbReference>
<dbReference type="GO" id="GO:0035194">
    <property type="term" value="P:regulatory ncRNA-mediated post-transcriptional gene silencing"/>
    <property type="evidence" value="ECO:0007669"/>
    <property type="project" value="TreeGrafter"/>
</dbReference>
<dbReference type="PANTHER" id="PTHR10887:SF322">
    <property type="entry name" value="HELICASE MOV-10"/>
    <property type="match status" value="1"/>
</dbReference>
<name>A0AA86PL30_9EUKA</name>
<dbReference type="GO" id="GO:0004386">
    <property type="term" value="F:helicase activity"/>
    <property type="evidence" value="ECO:0007669"/>
    <property type="project" value="InterPro"/>
</dbReference>
<evidence type="ECO:0000313" key="3">
    <source>
        <dbReference type="EMBL" id="CAI9941729.1"/>
    </source>
</evidence>
<dbReference type="EMBL" id="CAXDID020000109">
    <property type="protein sequence ID" value="CAL6029312.1"/>
    <property type="molecule type" value="Genomic_DNA"/>
</dbReference>
<dbReference type="Pfam" id="PF13086">
    <property type="entry name" value="AAA_11"/>
    <property type="match status" value="1"/>
</dbReference>
<keyword evidence="5" id="KW-1185">Reference proteome</keyword>
<reference evidence="4 5" key="2">
    <citation type="submission" date="2024-07" db="EMBL/GenBank/DDBJ databases">
        <authorList>
            <person name="Akdeniz Z."/>
        </authorList>
    </citation>
    <scope>NUCLEOTIDE SEQUENCE [LARGE SCALE GENOMIC DNA]</scope>
</reference>
<feature type="transmembrane region" description="Helical" evidence="1">
    <location>
        <begin position="483"/>
        <end position="501"/>
    </location>
</feature>
<dbReference type="GO" id="GO:0043186">
    <property type="term" value="C:P granule"/>
    <property type="evidence" value="ECO:0007669"/>
    <property type="project" value="TreeGrafter"/>
</dbReference>
<dbReference type="AlphaFoldDB" id="A0AA86PL30"/>
<keyword evidence="1" id="KW-1133">Transmembrane helix</keyword>
<feature type="domain" description="DNA2/NAM7 helicase helicase" evidence="2">
    <location>
        <begin position="238"/>
        <end position="358"/>
    </location>
</feature>
<dbReference type="InterPro" id="IPR041677">
    <property type="entry name" value="DNA2/NAM7_AAA_11"/>
</dbReference>
<sequence length="529" mass="60956">MQNQPQQFDSFREYTQNEIAIIEQSAINYPKFVDCYDNVESFQKQYSTALTIENQIQIFGNTHKTEITRNLTIIEEDDPVDALQNAYEEEDEEDNTSQTARIQLTEKLWGTVIPEQKGKLLFWYERQLQTVGVVVIDNEFITVDQSFIQAYKGKLIIRQILRKQNAETRIFEEIVQTQSKLKEKVHVYLIITEDSIPFKRMQEVIQNCCDSHKVMSQIIRGQPEEATTQVQFNNIETLNQAQNLACQNASQKNITLIQGCPGGGKTTTAAYIIKNAMPKHKRILVCAGTNVAADNLCMAMKKIGIMSTRVCAVSREQNKVANQQYSASVHPDIMDSEIHMQCLNQLQPILQSLNQKINEYRLALHRARVIPIIEKYIRSTLFNIIIQSHSEHHNYKNTPHYYSVNHLIQYYQLNQVAYTQNIVLVGQRMVLPLLQHNFKLEQQPKLTLAFSSSYDIWTKFTLFIIHQKAPFITAPYQFLRANISAFQTALIAFILLITLLIPATVFQIFLTSVVAPLSQFCTLVFIIDY</sequence>
<evidence type="ECO:0000259" key="2">
    <source>
        <dbReference type="Pfam" id="PF13086"/>
    </source>
</evidence>
<dbReference type="GO" id="GO:0005829">
    <property type="term" value="C:cytosol"/>
    <property type="evidence" value="ECO:0007669"/>
    <property type="project" value="TreeGrafter"/>
</dbReference>
<proteinExistence type="predicted"/>
<accession>A0AA86PL30</accession>
<dbReference type="InterPro" id="IPR027417">
    <property type="entry name" value="P-loop_NTPase"/>
</dbReference>
<evidence type="ECO:0000313" key="4">
    <source>
        <dbReference type="EMBL" id="CAL6029312.1"/>
    </source>
</evidence>
<dbReference type="EMBL" id="CATOUU010000695">
    <property type="protein sequence ID" value="CAI9941729.1"/>
    <property type="molecule type" value="Genomic_DNA"/>
</dbReference>
<keyword evidence="1" id="KW-0812">Transmembrane</keyword>
<reference evidence="3" key="1">
    <citation type="submission" date="2023-06" db="EMBL/GenBank/DDBJ databases">
        <authorList>
            <person name="Kurt Z."/>
        </authorList>
    </citation>
    <scope>NUCLEOTIDE SEQUENCE</scope>
</reference>
<evidence type="ECO:0000256" key="1">
    <source>
        <dbReference type="SAM" id="Phobius"/>
    </source>
</evidence>
<organism evidence="3">
    <name type="scientific">Hexamita inflata</name>
    <dbReference type="NCBI Taxonomy" id="28002"/>
    <lineage>
        <taxon>Eukaryota</taxon>
        <taxon>Metamonada</taxon>
        <taxon>Diplomonadida</taxon>
        <taxon>Hexamitidae</taxon>
        <taxon>Hexamitinae</taxon>
        <taxon>Hexamita</taxon>
    </lineage>
</organism>
<gene>
    <name evidence="3" type="ORF">HINF_LOCUS29374</name>
    <name evidence="4" type="ORF">HINF_LOCUS32231</name>
</gene>
<evidence type="ECO:0000313" key="5">
    <source>
        <dbReference type="Proteomes" id="UP001642409"/>
    </source>
</evidence>
<dbReference type="Proteomes" id="UP001642409">
    <property type="component" value="Unassembled WGS sequence"/>
</dbReference>